<gene>
    <name evidence="1" type="ORF">D9757_010123</name>
</gene>
<dbReference type="AlphaFoldDB" id="A0A8H5LV15"/>
<reference evidence="1 2" key="1">
    <citation type="journal article" date="2020" name="ISME J.">
        <title>Uncovering the hidden diversity of litter-decomposition mechanisms in mushroom-forming fungi.</title>
        <authorList>
            <person name="Floudas D."/>
            <person name="Bentzer J."/>
            <person name="Ahren D."/>
            <person name="Johansson T."/>
            <person name="Persson P."/>
            <person name="Tunlid A."/>
        </authorList>
    </citation>
    <scope>NUCLEOTIDE SEQUENCE [LARGE SCALE GENOMIC DNA]</scope>
    <source>
        <strain evidence="1 2">CBS 406.79</strain>
    </source>
</reference>
<protein>
    <submittedName>
        <fullName evidence="1">Uncharacterized protein</fullName>
    </submittedName>
</protein>
<name>A0A8H5LV15_9AGAR</name>
<dbReference type="EMBL" id="JAACJN010000120">
    <property type="protein sequence ID" value="KAF5370538.1"/>
    <property type="molecule type" value="Genomic_DNA"/>
</dbReference>
<proteinExistence type="predicted"/>
<accession>A0A8H5LV15</accession>
<evidence type="ECO:0000313" key="2">
    <source>
        <dbReference type="Proteomes" id="UP000518752"/>
    </source>
</evidence>
<dbReference type="OrthoDB" id="2122982at2759"/>
<comment type="caution">
    <text evidence="1">The sequence shown here is derived from an EMBL/GenBank/DDBJ whole genome shotgun (WGS) entry which is preliminary data.</text>
</comment>
<organism evidence="1 2">
    <name type="scientific">Collybiopsis confluens</name>
    <dbReference type="NCBI Taxonomy" id="2823264"/>
    <lineage>
        <taxon>Eukaryota</taxon>
        <taxon>Fungi</taxon>
        <taxon>Dikarya</taxon>
        <taxon>Basidiomycota</taxon>
        <taxon>Agaricomycotina</taxon>
        <taxon>Agaricomycetes</taxon>
        <taxon>Agaricomycetidae</taxon>
        <taxon>Agaricales</taxon>
        <taxon>Marasmiineae</taxon>
        <taxon>Omphalotaceae</taxon>
        <taxon>Collybiopsis</taxon>
    </lineage>
</organism>
<evidence type="ECO:0000313" key="1">
    <source>
        <dbReference type="EMBL" id="KAF5370538.1"/>
    </source>
</evidence>
<keyword evidence="2" id="KW-1185">Reference proteome</keyword>
<sequence length="222" mass="25014">MANPEVRSKPTPKILVNQSNLVGTTVQQSTDENDCQNVLKRVLYLHEPIFTAAASGLASLQYEDSSVVETSVSTFTEYCPIIVQGLDWLGQLHPFIEIATKAFSVVITMNLTRINNNKKVIALQMQIQSTMMVLFELRRLKKLDQKLEGTMEKTMRKIANDIKEAGSVCDHYTKKNFVVKTLNSSKYETRLAAFGAKFAQHREELALALKFNCARVDIVIKN</sequence>
<dbReference type="Proteomes" id="UP000518752">
    <property type="component" value="Unassembled WGS sequence"/>
</dbReference>